<feature type="repeat" description="RCC1" evidence="3">
    <location>
        <begin position="10"/>
        <end position="62"/>
    </location>
</feature>
<dbReference type="InterPro" id="IPR058923">
    <property type="entry name" value="RCC1-like_dom"/>
</dbReference>
<dbReference type="SUPFAM" id="SSF50985">
    <property type="entry name" value="RCC1/BLIP-II"/>
    <property type="match status" value="1"/>
</dbReference>
<feature type="domain" description="RCC1-like" evidence="4">
    <location>
        <begin position="1"/>
        <end position="359"/>
    </location>
</feature>
<accession>A0A0C2MM79</accession>
<dbReference type="PANTHER" id="PTHR45982:SF1">
    <property type="entry name" value="REGULATOR OF CHROMOSOME CONDENSATION"/>
    <property type="match status" value="1"/>
</dbReference>
<keyword evidence="1" id="KW-0344">Guanine-nucleotide releasing factor</keyword>
<sequence>MHSLALSMSGVVYSAGCNDEGALGREATCETECLFQPVTALKTHKIVKVCAGDSYSAALTTEGDVYAWGLFRDVNGPIGLLDDKIKTEPTLVYRNEDVCTNIAGGNNHLIILTSKGRIFTCGSGDAGQLGRMTERDVESRGGRKGVKSLVTPQEVFLPVKSRSKSSFGGFSKNAVKIFSTKLGSFAVTLDGSVYGWGLNNNGQVYPSEEDVIYHPILLKYLNSTCGLSDCNFDFVIDGGVDHTLVLNRSQKRIFSFGSSRFGILGRYVTATGYSEVSPENAIKPIELDTPDVYFVDCACGDNCSHAISNRGQLYSWGMGVNNQLGVGAGEDVMVPALVKSESLRNVKVIRVSSGSQHSALLCC</sequence>
<evidence type="ECO:0000256" key="3">
    <source>
        <dbReference type="PROSITE-ProRule" id="PRU00235"/>
    </source>
</evidence>
<proteinExistence type="predicted"/>
<keyword evidence="2" id="KW-0677">Repeat</keyword>
<dbReference type="PANTHER" id="PTHR45982">
    <property type="entry name" value="REGULATOR OF CHROMOSOME CONDENSATION"/>
    <property type="match status" value="1"/>
</dbReference>
<keyword evidence="6" id="KW-1185">Reference proteome</keyword>
<dbReference type="Gene3D" id="2.130.10.30">
    <property type="entry name" value="Regulator of chromosome condensation 1/beta-lactamase-inhibitor protein II"/>
    <property type="match status" value="1"/>
</dbReference>
<dbReference type="OMA" id="RPAKLTY"/>
<name>A0A0C2MM79_THEKT</name>
<reference evidence="5 6" key="1">
    <citation type="journal article" date="2014" name="Genome Biol. Evol.">
        <title>The genome of the myxosporean Thelohanellus kitauei shows adaptations to nutrient acquisition within its fish host.</title>
        <authorList>
            <person name="Yang Y."/>
            <person name="Xiong J."/>
            <person name="Zhou Z."/>
            <person name="Huo F."/>
            <person name="Miao W."/>
            <person name="Ran C."/>
            <person name="Liu Y."/>
            <person name="Zhang J."/>
            <person name="Feng J."/>
            <person name="Wang M."/>
            <person name="Wang M."/>
            <person name="Wang L."/>
            <person name="Yao B."/>
        </authorList>
    </citation>
    <scope>NUCLEOTIDE SEQUENCE [LARGE SCALE GENOMIC DNA]</scope>
    <source>
        <strain evidence="5">Wuqing</strain>
    </source>
</reference>
<organism evidence="5 6">
    <name type="scientific">Thelohanellus kitauei</name>
    <name type="common">Myxosporean</name>
    <dbReference type="NCBI Taxonomy" id="669202"/>
    <lineage>
        <taxon>Eukaryota</taxon>
        <taxon>Metazoa</taxon>
        <taxon>Cnidaria</taxon>
        <taxon>Myxozoa</taxon>
        <taxon>Myxosporea</taxon>
        <taxon>Bivalvulida</taxon>
        <taxon>Platysporina</taxon>
        <taxon>Myxobolidae</taxon>
        <taxon>Thelohanellus</taxon>
    </lineage>
</organism>
<dbReference type="InterPro" id="IPR051553">
    <property type="entry name" value="Ran_GTPase-activating"/>
</dbReference>
<dbReference type="OrthoDB" id="61110at2759"/>
<feature type="repeat" description="RCC1" evidence="3">
    <location>
        <begin position="191"/>
        <end position="249"/>
    </location>
</feature>
<dbReference type="PROSITE" id="PS50012">
    <property type="entry name" value="RCC1_3"/>
    <property type="match status" value="4"/>
</dbReference>
<protein>
    <submittedName>
        <fullName evidence="5">Regulator of chromosome condensation</fullName>
    </submittedName>
</protein>
<gene>
    <name evidence="5" type="ORF">RF11_06775</name>
</gene>
<comment type="caution">
    <text evidence="5">The sequence shown here is derived from an EMBL/GenBank/DDBJ whole genome shotgun (WGS) entry which is preliminary data.</text>
</comment>
<dbReference type="GO" id="GO:0005737">
    <property type="term" value="C:cytoplasm"/>
    <property type="evidence" value="ECO:0007669"/>
    <property type="project" value="TreeGrafter"/>
</dbReference>
<evidence type="ECO:0000256" key="2">
    <source>
        <dbReference type="ARBA" id="ARBA00022737"/>
    </source>
</evidence>
<dbReference type="EMBL" id="JWZT01002870">
    <property type="protein sequence ID" value="KII68331.1"/>
    <property type="molecule type" value="Genomic_DNA"/>
</dbReference>
<evidence type="ECO:0000313" key="6">
    <source>
        <dbReference type="Proteomes" id="UP000031668"/>
    </source>
</evidence>
<evidence type="ECO:0000256" key="1">
    <source>
        <dbReference type="ARBA" id="ARBA00022658"/>
    </source>
</evidence>
<dbReference type="AlphaFoldDB" id="A0A0C2MM79"/>
<dbReference type="Pfam" id="PF25390">
    <property type="entry name" value="WD40_RLD"/>
    <property type="match status" value="1"/>
</dbReference>
<feature type="repeat" description="RCC1" evidence="3">
    <location>
        <begin position="63"/>
        <end position="115"/>
    </location>
</feature>
<dbReference type="InterPro" id="IPR000408">
    <property type="entry name" value="Reg_chr_condens"/>
</dbReference>
<evidence type="ECO:0000313" key="5">
    <source>
        <dbReference type="EMBL" id="KII68331.1"/>
    </source>
</evidence>
<evidence type="ECO:0000259" key="4">
    <source>
        <dbReference type="Pfam" id="PF25390"/>
    </source>
</evidence>
<dbReference type="Proteomes" id="UP000031668">
    <property type="component" value="Unassembled WGS sequence"/>
</dbReference>
<dbReference type="PRINTS" id="PR00633">
    <property type="entry name" value="RCCNDNSATION"/>
</dbReference>
<dbReference type="InterPro" id="IPR009091">
    <property type="entry name" value="RCC1/BLIP-II"/>
</dbReference>
<feature type="repeat" description="RCC1" evidence="3">
    <location>
        <begin position="311"/>
        <end position="363"/>
    </location>
</feature>
<dbReference type="GO" id="GO:0005085">
    <property type="term" value="F:guanyl-nucleotide exchange factor activity"/>
    <property type="evidence" value="ECO:0007669"/>
    <property type="project" value="TreeGrafter"/>
</dbReference>